<accession>A0A1H6YX19</accession>
<keyword evidence="1" id="KW-0812">Transmembrane</keyword>
<dbReference type="AlphaFoldDB" id="A0A1H6YX19"/>
<dbReference type="STRING" id="1043493.SAMN05421637_1801"/>
<dbReference type="EMBL" id="FNZI01000004">
    <property type="protein sequence ID" value="SEJ44926.1"/>
    <property type="molecule type" value="Genomic_DNA"/>
</dbReference>
<feature type="transmembrane region" description="Helical" evidence="1">
    <location>
        <begin position="54"/>
        <end position="74"/>
    </location>
</feature>
<feature type="transmembrane region" description="Helical" evidence="1">
    <location>
        <begin position="20"/>
        <end position="42"/>
    </location>
</feature>
<reference evidence="3" key="1">
    <citation type="submission" date="2016-10" db="EMBL/GenBank/DDBJ databases">
        <authorList>
            <person name="Varghese N."/>
        </authorList>
    </citation>
    <scope>NUCLEOTIDE SEQUENCE [LARGE SCALE GENOMIC DNA]</scope>
    <source>
        <strain evidence="3">DSM 24868</strain>
    </source>
</reference>
<keyword evidence="1" id="KW-1133">Transmembrane helix</keyword>
<protein>
    <submittedName>
        <fullName evidence="2">Uncharacterized protein</fullName>
    </submittedName>
</protein>
<keyword evidence="3" id="KW-1185">Reference proteome</keyword>
<organism evidence="2 3">
    <name type="scientific">Demequina mangrovi</name>
    <dbReference type="NCBI Taxonomy" id="1043493"/>
    <lineage>
        <taxon>Bacteria</taxon>
        <taxon>Bacillati</taxon>
        <taxon>Actinomycetota</taxon>
        <taxon>Actinomycetes</taxon>
        <taxon>Micrococcales</taxon>
        <taxon>Demequinaceae</taxon>
        <taxon>Demequina</taxon>
    </lineage>
</organism>
<evidence type="ECO:0000313" key="2">
    <source>
        <dbReference type="EMBL" id="SEJ44926.1"/>
    </source>
</evidence>
<keyword evidence="1" id="KW-0472">Membrane</keyword>
<proteinExistence type="predicted"/>
<evidence type="ECO:0000313" key="3">
    <source>
        <dbReference type="Proteomes" id="UP000183315"/>
    </source>
</evidence>
<dbReference type="RefSeq" id="WP_042214507.1">
    <property type="nucleotide sequence ID" value="NZ_BBLU01000006.1"/>
</dbReference>
<dbReference type="Proteomes" id="UP000183315">
    <property type="component" value="Unassembled WGS sequence"/>
</dbReference>
<gene>
    <name evidence="2" type="ORF">SAMN05421637_1801</name>
</gene>
<evidence type="ECO:0000256" key="1">
    <source>
        <dbReference type="SAM" id="Phobius"/>
    </source>
</evidence>
<name>A0A1H6YX19_9MICO</name>
<sequence length="75" mass="7578">MADHDDPEVAFPLAIASTVLGMVGLTVPVLAFVAVLLALGGYALNRRHAPTRAFAFVGVVLGVVGIASMFVGGIG</sequence>